<dbReference type="Pfam" id="PF00106">
    <property type="entry name" value="adh_short"/>
    <property type="match status" value="1"/>
</dbReference>
<dbReference type="SUPFAM" id="SSF51735">
    <property type="entry name" value="NAD(P)-binding Rossmann-fold domains"/>
    <property type="match status" value="1"/>
</dbReference>
<dbReference type="EMBL" id="JAPMLD010000002">
    <property type="protein sequence ID" value="MDW4823775.1"/>
    <property type="molecule type" value="Genomic_DNA"/>
</dbReference>
<sequence length="231" mass="25434">MHKHLFITGANRGIGHCFVKEYLSSGWQVTACCRDPSKATQLLEFQQTNTQLVIAKLDLEQLEQTNLNSLKIPKQKIDLVIHNAGYYGPKGVNFAEINLHEWRKVLEVNTIAPLALTHQLFQAAHLSNPCTIAFVSSKVGSMADNRSGGGYYYRSSKAALNSIVKSLAIDLVSHNIKTVALHPGWVKTDMGGPNALIDPETSVIGMQQVISSLTEQQSGSFIDYQGKTIPW</sequence>
<dbReference type="Proteomes" id="UP001259340">
    <property type="component" value="Unassembled WGS sequence"/>
</dbReference>
<dbReference type="EMBL" id="JAPMLE010000001">
    <property type="protein sequence ID" value="MDR8523789.1"/>
    <property type="molecule type" value="Genomic_DNA"/>
</dbReference>
<reference evidence="1" key="2">
    <citation type="submission" date="2022-11" db="EMBL/GenBank/DDBJ databases">
        <title>Prophages regulate Shewanella fidelis motility and biofilm formation: implications for gut colonization dynamics in Ciona robusta.</title>
        <authorList>
            <person name="Natarajan O."/>
            <person name="Gibboney S.L."/>
            <person name="Young M.N."/>
            <person name="Lim S.J."/>
            <person name="Pluta N."/>
            <person name="Atkinson C.G.F."/>
            <person name="Leigh B.A."/>
            <person name="Liberti A."/>
            <person name="Kees E."/>
            <person name="Breitbart M."/>
            <person name="Gralnick J."/>
            <person name="Dishaw L.J."/>
        </authorList>
    </citation>
    <scope>NUCLEOTIDE SEQUENCE</scope>
    <source>
        <strain evidence="1">3313</strain>
    </source>
</reference>
<gene>
    <name evidence="1" type="ORF">OS133_08885</name>
    <name evidence="2" type="ORF">OS134_06825</name>
</gene>
<proteinExistence type="predicted"/>
<reference evidence="2 4" key="1">
    <citation type="journal article" date="2022" name="bioRxiv">
        <title>Prophages regulate Shewanella fidelis 3313 motility and biofilm formation: implications for gut colonization dynamics in Ciona robusta.</title>
        <authorList>
            <person name="Natarajan O."/>
            <person name="Gibboney S.L."/>
            <person name="Young M.N."/>
            <person name="Lim S.J."/>
            <person name="Pluta N."/>
            <person name="Atkinson C.G."/>
            <person name="Leigh B.A."/>
            <person name="Liberti A."/>
            <person name="Kees E.D."/>
            <person name="Breitbart M."/>
            <person name="Gralnick J.A."/>
            <person name="Dishaw L.J."/>
        </authorList>
    </citation>
    <scope>NUCLEOTIDE SEQUENCE [LARGE SCALE GENOMIC DNA]</scope>
    <source>
        <strain evidence="2 4">JG4066</strain>
    </source>
</reference>
<dbReference type="InterPro" id="IPR036291">
    <property type="entry name" value="NAD(P)-bd_dom_sf"/>
</dbReference>
<dbReference type="Gene3D" id="3.40.50.720">
    <property type="entry name" value="NAD(P)-binding Rossmann-like Domain"/>
    <property type="match status" value="1"/>
</dbReference>
<evidence type="ECO:0000313" key="3">
    <source>
        <dbReference type="Proteomes" id="UP001259340"/>
    </source>
</evidence>
<organism evidence="1 3">
    <name type="scientific">Shewanella fidelis</name>
    <dbReference type="NCBI Taxonomy" id="173509"/>
    <lineage>
        <taxon>Bacteria</taxon>
        <taxon>Pseudomonadati</taxon>
        <taxon>Pseudomonadota</taxon>
        <taxon>Gammaproteobacteria</taxon>
        <taxon>Alteromonadales</taxon>
        <taxon>Shewanellaceae</taxon>
        <taxon>Shewanella</taxon>
    </lineage>
</organism>
<dbReference type="Proteomes" id="UP001271263">
    <property type="component" value="Unassembled WGS sequence"/>
</dbReference>
<dbReference type="AlphaFoldDB" id="A0AAW8NPR4"/>
<comment type="caution">
    <text evidence="1">The sequence shown here is derived from an EMBL/GenBank/DDBJ whole genome shotgun (WGS) entry which is preliminary data.</text>
</comment>
<evidence type="ECO:0000313" key="1">
    <source>
        <dbReference type="EMBL" id="MDR8523789.1"/>
    </source>
</evidence>
<name>A0AAW8NPR4_9GAMM</name>
<dbReference type="GO" id="GO:0016616">
    <property type="term" value="F:oxidoreductase activity, acting on the CH-OH group of donors, NAD or NADP as acceptor"/>
    <property type="evidence" value="ECO:0007669"/>
    <property type="project" value="TreeGrafter"/>
</dbReference>
<dbReference type="CDD" id="cd05325">
    <property type="entry name" value="carb_red_sniffer_like_SDR_c"/>
    <property type="match status" value="1"/>
</dbReference>
<protein>
    <submittedName>
        <fullName evidence="1">SDR family oxidoreductase</fullName>
    </submittedName>
</protein>
<dbReference type="InterPro" id="IPR052184">
    <property type="entry name" value="SDR_enzymes"/>
</dbReference>
<evidence type="ECO:0000313" key="4">
    <source>
        <dbReference type="Proteomes" id="UP001271263"/>
    </source>
</evidence>
<evidence type="ECO:0000313" key="2">
    <source>
        <dbReference type="EMBL" id="MDW4823775.1"/>
    </source>
</evidence>
<dbReference type="PRINTS" id="PR00081">
    <property type="entry name" value="GDHRDH"/>
</dbReference>
<keyword evidence="4" id="KW-1185">Reference proteome</keyword>
<dbReference type="PANTHER" id="PTHR45458">
    <property type="entry name" value="SHORT-CHAIN DEHYDROGENASE/REDUCTASE SDR"/>
    <property type="match status" value="1"/>
</dbReference>
<dbReference type="RefSeq" id="WP_310654640.1">
    <property type="nucleotide sequence ID" value="NZ_JAPMLA010000001.1"/>
</dbReference>
<dbReference type="InterPro" id="IPR002347">
    <property type="entry name" value="SDR_fam"/>
</dbReference>
<dbReference type="PANTHER" id="PTHR45458:SF1">
    <property type="entry name" value="SHORT CHAIN DEHYDROGENASE"/>
    <property type="match status" value="1"/>
</dbReference>
<accession>A0AAW8NPR4</accession>